<dbReference type="CDD" id="cd07987">
    <property type="entry name" value="LPLAT_MGAT-like"/>
    <property type="match status" value="1"/>
</dbReference>
<comment type="caution">
    <text evidence="14">Lacks conserved residue(s) required for the propagation of feature annotation.</text>
</comment>
<evidence type="ECO:0000256" key="3">
    <source>
        <dbReference type="ARBA" id="ARBA00005189"/>
    </source>
</evidence>
<evidence type="ECO:0000256" key="5">
    <source>
        <dbReference type="ARBA" id="ARBA00022516"/>
    </source>
</evidence>
<evidence type="ECO:0000256" key="1">
    <source>
        <dbReference type="ARBA" id="ARBA00004477"/>
    </source>
</evidence>
<evidence type="ECO:0000256" key="10">
    <source>
        <dbReference type="ARBA" id="ARBA00022989"/>
    </source>
</evidence>
<evidence type="ECO:0000256" key="8">
    <source>
        <dbReference type="ARBA" id="ARBA00022798"/>
    </source>
</evidence>
<sequence length="335" mass="37997">MLKLAKLLNLLDRPLQVAAVFYYVFMFLIAPIPCMVLPFYLIFFTPLWLPTILYLTWIYLDRKTPEIGGRPSASFRYHACWRYFAQYFPIKLVKTAELPPDRNYILGSHPHGIMSIANFASFCTNGTDFDSEFPGIKSSAVTLPNMFYFPFRREVVVSSGAISSHARSIEYVLTQKGKGRAVCIVLGGAEEALDSHPDNFNLNLKSRKGFVRLALKHGASLVPVYHFGETSVYRQINNERGSRLRNFQSAFKKRLGFTPPIFMGRGLYNYSFGVLPFRTPIHTVVGAPINIKQRSDPTSEQIDAIHAQYCQALSDLFDEHKTRYGISADAKLNIN</sequence>
<comment type="pathway">
    <text evidence="3">Lipid metabolism.</text>
</comment>
<name>A0AAD4N381_9BILA</name>
<keyword evidence="12 14" id="KW-0472">Membrane</keyword>
<evidence type="ECO:0000256" key="13">
    <source>
        <dbReference type="ARBA" id="ARBA00023315"/>
    </source>
</evidence>
<dbReference type="Pfam" id="PF03982">
    <property type="entry name" value="DAGAT"/>
    <property type="match status" value="1"/>
</dbReference>
<keyword evidence="16" id="KW-1185">Reference proteome</keyword>
<keyword evidence="7 14" id="KW-0812">Transmembrane</keyword>
<dbReference type="InterPro" id="IPR007130">
    <property type="entry name" value="DAGAT"/>
</dbReference>
<evidence type="ECO:0000256" key="7">
    <source>
        <dbReference type="ARBA" id="ARBA00022692"/>
    </source>
</evidence>
<dbReference type="PANTHER" id="PTHR12317:SF0">
    <property type="entry name" value="ACYLTRANSFERASE"/>
    <property type="match status" value="1"/>
</dbReference>
<dbReference type="AlphaFoldDB" id="A0AAD4N381"/>
<dbReference type="GO" id="GO:0019432">
    <property type="term" value="P:triglyceride biosynthetic process"/>
    <property type="evidence" value="ECO:0007669"/>
    <property type="project" value="TreeGrafter"/>
</dbReference>
<dbReference type="PANTHER" id="PTHR12317">
    <property type="entry name" value="DIACYLGLYCEROL O-ACYLTRANSFERASE"/>
    <property type="match status" value="1"/>
</dbReference>
<comment type="pathway">
    <text evidence="2">Glycerolipid metabolism; triacylglycerol biosynthesis.</text>
</comment>
<evidence type="ECO:0000313" key="16">
    <source>
        <dbReference type="Proteomes" id="UP001201812"/>
    </source>
</evidence>
<keyword evidence="8" id="KW-0319">Glycerol metabolism</keyword>
<comment type="caution">
    <text evidence="15">The sequence shown here is derived from an EMBL/GenBank/DDBJ whole genome shotgun (WGS) entry which is preliminary data.</text>
</comment>
<reference evidence="15" key="1">
    <citation type="submission" date="2022-01" db="EMBL/GenBank/DDBJ databases">
        <title>Genome Sequence Resource for Two Populations of Ditylenchus destructor, the Migratory Endoparasitic Phytonematode.</title>
        <authorList>
            <person name="Zhang H."/>
            <person name="Lin R."/>
            <person name="Xie B."/>
        </authorList>
    </citation>
    <scope>NUCLEOTIDE SEQUENCE</scope>
    <source>
        <strain evidence="15">BazhouSP</strain>
    </source>
</reference>
<keyword evidence="10 14" id="KW-1133">Transmembrane helix</keyword>
<evidence type="ECO:0000256" key="4">
    <source>
        <dbReference type="ARBA" id="ARBA00005420"/>
    </source>
</evidence>
<keyword evidence="5" id="KW-0444">Lipid biosynthesis</keyword>
<keyword evidence="9 14" id="KW-0256">Endoplasmic reticulum</keyword>
<keyword evidence="11" id="KW-0443">Lipid metabolism</keyword>
<evidence type="ECO:0000256" key="11">
    <source>
        <dbReference type="ARBA" id="ARBA00023098"/>
    </source>
</evidence>
<evidence type="ECO:0000313" key="15">
    <source>
        <dbReference type="EMBL" id="KAI1712194.1"/>
    </source>
</evidence>
<dbReference type="EC" id="2.3.1.-" evidence="14"/>
<dbReference type="GO" id="GO:0006071">
    <property type="term" value="P:glycerol metabolic process"/>
    <property type="evidence" value="ECO:0007669"/>
    <property type="project" value="UniProtKB-KW"/>
</dbReference>
<dbReference type="EMBL" id="JAKKPZ010000019">
    <property type="protein sequence ID" value="KAI1712194.1"/>
    <property type="molecule type" value="Genomic_DNA"/>
</dbReference>
<evidence type="ECO:0000256" key="9">
    <source>
        <dbReference type="ARBA" id="ARBA00022824"/>
    </source>
</evidence>
<evidence type="ECO:0000256" key="12">
    <source>
        <dbReference type="ARBA" id="ARBA00023136"/>
    </source>
</evidence>
<accession>A0AAD4N381</accession>
<dbReference type="GO" id="GO:0005789">
    <property type="term" value="C:endoplasmic reticulum membrane"/>
    <property type="evidence" value="ECO:0007669"/>
    <property type="project" value="UniProtKB-SubCell"/>
</dbReference>
<organism evidence="15 16">
    <name type="scientific">Ditylenchus destructor</name>
    <dbReference type="NCBI Taxonomy" id="166010"/>
    <lineage>
        <taxon>Eukaryota</taxon>
        <taxon>Metazoa</taxon>
        <taxon>Ecdysozoa</taxon>
        <taxon>Nematoda</taxon>
        <taxon>Chromadorea</taxon>
        <taxon>Rhabditida</taxon>
        <taxon>Tylenchina</taxon>
        <taxon>Tylenchomorpha</taxon>
        <taxon>Sphaerularioidea</taxon>
        <taxon>Anguinidae</taxon>
        <taxon>Anguininae</taxon>
        <taxon>Ditylenchus</taxon>
    </lineage>
</organism>
<evidence type="ECO:0000256" key="14">
    <source>
        <dbReference type="RuleBase" id="RU367023"/>
    </source>
</evidence>
<keyword evidence="6 14" id="KW-0808">Transferase</keyword>
<comment type="subcellular location">
    <subcellularLocation>
        <location evidence="1 14">Endoplasmic reticulum membrane</location>
        <topology evidence="1 14">Multi-pass membrane protein</topology>
    </subcellularLocation>
</comment>
<keyword evidence="13 15" id="KW-0012">Acyltransferase</keyword>
<dbReference type="GO" id="GO:0004144">
    <property type="term" value="F:diacylglycerol O-acyltransferase activity"/>
    <property type="evidence" value="ECO:0007669"/>
    <property type="project" value="TreeGrafter"/>
</dbReference>
<evidence type="ECO:0000256" key="6">
    <source>
        <dbReference type="ARBA" id="ARBA00022679"/>
    </source>
</evidence>
<evidence type="ECO:0000256" key="2">
    <source>
        <dbReference type="ARBA" id="ARBA00004771"/>
    </source>
</evidence>
<protein>
    <recommendedName>
        <fullName evidence="14">Acyltransferase</fullName>
        <ecNumber evidence="14">2.3.1.-</ecNumber>
    </recommendedName>
</protein>
<comment type="similarity">
    <text evidence="4 14">Belongs to the diacylglycerol acyltransferase family.</text>
</comment>
<proteinExistence type="inferred from homology"/>
<gene>
    <name evidence="15" type="ORF">DdX_09738</name>
</gene>
<dbReference type="Proteomes" id="UP001201812">
    <property type="component" value="Unassembled WGS sequence"/>
</dbReference>
<feature type="transmembrane region" description="Helical" evidence="14">
    <location>
        <begin position="15"/>
        <end position="33"/>
    </location>
</feature>